<dbReference type="InterPro" id="IPR045066">
    <property type="entry name" value="Beta_CA_cladeB"/>
</dbReference>
<proteinExistence type="inferred from homology"/>
<evidence type="ECO:0000256" key="6">
    <source>
        <dbReference type="ARBA" id="ARBA00023239"/>
    </source>
</evidence>
<evidence type="ECO:0000256" key="7">
    <source>
        <dbReference type="ARBA" id="ARBA00031969"/>
    </source>
</evidence>
<dbReference type="CDD" id="cd00884">
    <property type="entry name" value="beta_CA_cladeB"/>
    <property type="match status" value="1"/>
</dbReference>
<feature type="binding site" evidence="9">
    <location>
        <position position="41"/>
    </location>
    <ligand>
        <name>Zn(2+)</name>
        <dbReference type="ChEBI" id="CHEBI:29105"/>
    </ligand>
</feature>
<dbReference type="FunFam" id="3.40.1050.10:FF:000003">
    <property type="entry name" value="Carbonic anhydrase"/>
    <property type="match status" value="1"/>
</dbReference>
<dbReference type="SMART" id="SM00947">
    <property type="entry name" value="Pro_CA"/>
    <property type="match status" value="1"/>
</dbReference>
<evidence type="ECO:0000256" key="5">
    <source>
        <dbReference type="ARBA" id="ARBA00022833"/>
    </source>
</evidence>
<evidence type="ECO:0000313" key="12">
    <source>
        <dbReference type="Proteomes" id="UP000316562"/>
    </source>
</evidence>
<dbReference type="EMBL" id="SGBC01000004">
    <property type="protein sequence ID" value="RZD15677.1"/>
    <property type="molecule type" value="Genomic_DNA"/>
</dbReference>
<dbReference type="InterPro" id="IPR036874">
    <property type="entry name" value="Carbonic_anhydrase_sf"/>
</dbReference>
<dbReference type="Proteomes" id="UP000316562">
    <property type="component" value="Unassembled WGS sequence"/>
</dbReference>
<dbReference type="InterPro" id="IPR001765">
    <property type="entry name" value="Carbonic_anhydrase"/>
</dbReference>
<dbReference type="PANTHER" id="PTHR11002">
    <property type="entry name" value="CARBONIC ANHYDRASE"/>
    <property type="match status" value="1"/>
</dbReference>
<keyword evidence="4 9" id="KW-0479">Metal-binding</keyword>
<feature type="binding site" evidence="9">
    <location>
        <position position="39"/>
    </location>
    <ligand>
        <name>Zn(2+)</name>
        <dbReference type="ChEBI" id="CHEBI:29105"/>
    </ligand>
</feature>
<protein>
    <recommendedName>
        <fullName evidence="3 10">Carbonic anhydrase</fullName>
        <ecNumber evidence="2 10">4.2.1.1</ecNumber>
    </recommendedName>
    <alternativeName>
        <fullName evidence="7 10">Carbonate dehydratase</fullName>
    </alternativeName>
</protein>
<feature type="binding site" evidence="9">
    <location>
        <position position="103"/>
    </location>
    <ligand>
        <name>Zn(2+)</name>
        <dbReference type="ChEBI" id="CHEBI:29105"/>
    </ligand>
</feature>
<evidence type="ECO:0000313" key="11">
    <source>
        <dbReference type="EMBL" id="RZD15677.1"/>
    </source>
</evidence>
<keyword evidence="5 9" id="KW-0862">Zinc</keyword>
<evidence type="ECO:0000256" key="1">
    <source>
        <dbReference type="ARBA" id="ARBA00006217"/>
    </source>
</evidence>
<comment type="similarity">
    <text evidence="1 10">Belongs to the beta-class carbonic anhydrase family.</text>
</comment>
<dbReference type="PROSITE" id="PS00705">
    <property type="entry name" value="PROK_CO2_ANHYDRASE_2"/>
    <property type="match status" value="1"/>
</dbReference>
<evidence type="ECO:0000256" key="2">
    <source>
        <dbReference type="ARBA" id="ARBA00012925"/>
    </source>
</evidence>
<evidence type="ECO:0000256" key="3">
    <source>
        <dbReference type="ARBA" id="ARBA00014628"/>
    </source>
</evidence>
<dbReference type="Gene3D" id="3.40.1050.10">
    <property type="entry name" value="Carbonic anhydrase"/>
    <property type="match status" value="1"/>
</dbReference>
<dbReference type="PROSITE" id="PS00704">
    <property type="entry name" value="PROK_CO2_ANHYDRASE_1"/>
    <property type="match status" value="1"/>
</dbReference>
<comment type="cofactor">
    <cofactor evidence="9">
        <name>Zn(2+)</name>
        <dbReference type="ChEBI" id="CHEBI:29105"/>
    </cofactor>
    <text evidence="9">Binds 1 zinc ion per subunit.</text>
</comment>
<evidence type="ECO:0000256" key="4">
    <source>
        <dbReference type="ARBA" id="ARBA00022723"/>
    </source>
</evidence>
<dbReference type="Pfam" id="PF00484">
    <property type="entry name" value="Pro_CA"/>
    <property type="match status" value="1"/>
</dbReference>
<dbReference type="SUPFAM" id="SSF53056">
    <property type="entry name" value="beta-carbonic anhydrase, cab"/>
    <property type="match status" value="1"/>
</dbReference>
<dbReference type="GO" id="GO:0004089">
    <property type="term" value="F:carbonate dehydratase activity"/>
    <property type="evidence" value="ECO:0007669"/>
    <property type="project" value="UniProtKB-UniRule"/>
</dbReference>
<reference evidence="11 12" key="1">
    <citation type="journal article" date="2019" name="ISME J.">
        <title>Insights into ecological role of a new deltaproteobacterial order Candidatus Acidulodesulfobacterales by metagenomics and metatranscriptomics.</title>
        <authorList>
            <person name="Tan S."/>
            <person name="Liu J."/>
            <person name="Fang Y."/>
            <person name="Hedlund B.P."/>
            <person name="Lian Z.H."/>
            <person name="Huang L.Y."/>
            <person name="Li J.T."/>
            <person name="Huang L.N."/>
            <person name="Li W.J."/>
            <person name="Jiang H.C."/>
            <person name="Dong H.L."/>
            <person name="Shu W.S."/>
        </authorList>
    </citation>
    <scope>NUCLEOTIDE SEQUENCE [LARGE SCALE GENOMIC DNA]</scope>
    <source>
        <strain evidence="11">AP2</strain>
    </source>
</reference>
<evidence type="ECO:0000256" key="10">
    <source>
        <dbReference type="RuleBase" id="RU003956"/>
    </source>
</evidence>
<comment type="caution">
    <text evidence="11">The sequence shown here is derived from an EMBL/GenBank/DDBJ whole genome shotgun (WGS) entry which is preliminary data.</text>
</comment>
<accession>A0A519BEJ7</accession>
<organism evidence="11 12">
    <name type="scientific">Acididesulfobacter guangdongensis</name>
    <dbReference type="NCBI Taxonomy" id="2597225"/>
    <lineage>
        <taxon>Bacteria</taxon>
        <taxon>Deltaproteobacteria</taxon>
        <taxon>Candidatus Acidulodesulfobacterales</taxon>
        <taxon>Candidatus Acididesulfobacter</taxon>
    </lineage>
</organism>
<name>A0A519BEJ7_ACIG2</name>
<sequence>MDDIFEGVFKFKNEDYEKYKNLFAELENGQNPHTLFIGCSDSRVVPSLITKTLPGELFMVRNIANMVPPYRETEEYVSTTSAIEFAIEVLNVKNIVVCGHSNCGGCASLYKSEEELKNVPHVRKWLELANPVKEYVLNNINTEEGKNIQKSLMTEQFNIVHQVNNLFTYPFIKEKYINKEINIYGWYYMIATGEVYNYDKKNGSFTVIAK</sequence>
<dbReference type="GO" id="GO:0008270">
    <property type="term" value="F:zinc ion binding"/>
    <property type="evidence" value="ECO:0007669"/>
    <property type="project" value="UniProtKB-UniRule"/>
</dbReference>
<dbReference type="GO" id="GO:0015976">
    <property type="term" value="P:carbon utilization"/>
    <property type="evidence" value="ECO:0007669"/>
    <property type="project" value="InterPro"/>
</dbReference>
<comment type="catalytic activity">
    <reaction evidence="8 10">
        <text>hydrogencarbonate + H(+) = CO2 + H2O</text>
        <dbReference type="Rhea" id="RHEA:10748"/>
        <dbReference type="ChEBI" id="CHEBI:15377"/>
        <dbReference type="ChEBI" id="CHEBI:15378"/>
        <dbReference type="ChEBI" id="CHEBI:16526"/>
        <dbReference type="ChEBI" id="CHEBI:17544"/>
        <dbReference type="EC" id="4.2.1.1"/>
    </reaction>
</comment>
<dbReference type="PANTHER" id="PTHR11002:SF76">
    <property type="entry name" value="CARBONIC ANHYDRASE"/>
    <property type="match status" value="1"/>
</dbReference>
<dbReference type="EC" id="4.2.1.1" evidence="2 10"/>
<evidence type="ECO:0000256" key="9">
    <source>
        <dbReference type="PIRSR" id="PIRSR601765-1"/>
    </source>
</evidence>
<dbReference type="AlphaFoldDB" id="A0A519BEJ7"/>
<dbReference type="InterPro" id="IPR015892">
    <property type="entry name" value="Carbonic_anhydrase_CS"/>
</dbReference>
<evidence type="ECO:0000256" key="8">
    <source>
        <dbReference type="ARBA" id="ARBA00048348"/>
    </source>
</evidence>
<feature type="binding site" evidence="9">
    <location>
        <position position="100"/>
    </location>
    <ligand>
        <name>Zn(2+)</name>
        <dbReference type="ChEBI" id="CHEBI:29105"/>
    </ligand>
</feature>
<keyword evidence="6 10" id="KW-0456">Lyase</keyword>
<comment type="function">
    <text evidence="10">Reversible hydration of carbon dioxide.</text>
</comment>
<gene>
    <name evidence="11" type="ORF">EVJ46_09110</name>
</gene>